<organism evidence="2 3">
    <name type="scientific">Saccharothrix violaceirubra</name>
    <dbReference type="NCBI Taxonomy" id="413306"/>
    <lineage>
        <taxon>Bacteria</taxon>
        <taxon>Bacillati</taxon>
        <taxon>Actinomycetota</taxon>
        <taxon>Actinomycetes</taxon>
        <taxon>Pseudonocardiales</taxon>
        <taxon>Pseudonocardiaceae</taxon>
        <taxon>Saccharothrix</taxon>
    </lineage>
</organism>
<feature type="transmembrane region" description="Helical" evidence="1">
    <location>
        <begin position="444"/>
        <end position="462"/>
    </location>
</feature>
<feature type="transmembrane region" description="Helical" evidence="1">
    <location>
        <begin position="338"/>
        <end position="361"/>
    </location>
</feature>
<evidence type="ECO:0000313" key="2">
    <source>
        <dbReference type="EMBL" id="MBB4969081.1"/>
    </source>
</evidence>
<protein>
    <submittedName>
        <fullName evidence="2">Phage-related protein</fullName>
    </submittedName>
</protein>
<gene>
    <name evidence="2" type="ORF">F4559_006440</name>
</gene>
<keyword evidence="3" id="KW-1185">Reference proteome</keyword>
<name>A0A7W7T9M6_9PSEU</name>
<proteinExistence type="predicted"/>
<accession>A0A7W7T9M6</accession>
<keyword evidence="1" id="KW-0812">Transmembrane</keyword>
<sequence length="733" mass="75778">MALTIGELVGYLRVDASAWRRGLGEARATLARVARDSAGDLDKLGERARSAGDRAGQAFVGLALSITKVAGAISTVQGAVPTVVAMGGALALLPALGVAVKVGMFAAQVGMTGFGDALAAVDDPAAFAESLDKLSPAARQTALAVRDLAPAWKDVQRATQDALFAGVADEVRELGGAYLPVLKTGLSGITAEFNTAARGTGAFLGQSQQVQTVSGIFGQVRQAIGNTTSALPALVSILLDLVAVGSEFLPNLSGGFGDAAQRAAEFVRAARESGRLREWISSGLSTLGDLGKVFGNLLAIARSVFGAFDTGGASLLDTLLRVTGGVREFLESFEGQQALAALGELLGTVSSTVTSVLLVALRQLAPLVVTLAPAFAQLATQVGSTLVTALTLAGPLLLGLAGFLSENIGWLGPLGIGLYAAAQAFGVVSTAVRVLNVISSANPWALLIAATVVLATLIVTNWDTITAAVGAAWRWLVDVGKSTWDWIVGIVRGAAEFLVDLFLNWSLPGLIIKHWDSIVSGVRTAVRWVLDAVGWLGELPGRVGAWFVRVKDSIVDRWSDAVAWVRGVPQRILDALGDLGRLLYDTGANIVRGLINGFGSLAGAIRDKLLGLVKAAWDSVLSFFGINSPSRLAAEAGRYVGEGLVVGLGRMSGKVDRAFLDMAALPPIPKTVIPAPRLAAPAGSDWASGLSTFDPHLGSGGPVVHVTNHYPQAEPTSTTVNRSLQYAGALGVI</sequence>
<comment type="caution">
    <text evidence="2">The sequence shown here is derived from an EMBL/GenBank/DDBJ whole genome shotgun (WGS) entry which is preliminary data.</text>
</comment>
<evidence type="ECO:0000313" key="3">
    <source>
        <dbReference type="Proteomes" id="UP000542674"/>
    </source>
</evidence>
<evidence type="ECO:0000256" key="1">
    <source>
        <dbReference type="SAM" id="Phobius"/>
    </source>
</evidence>
<dbReference type="EMBL" id="JACHJS010000001">
    <property type="protein sequence ID" value="MBB4969081.1"/>
    <property type="molecule type" value="Genomic_DNA"/>
</dbReference>
<keyword evidence="1" id="KW-1133">Transmembrane helix</keyword>
<dbReference type="RefSeq" id="WP_184674790.1">
    <property type="nucleotide sequence ID" value="NZ_BAABAI010000043.1"/>
</dbReference>
<feature type="transmembrane region" description="Helical" evidence="1">
    <location>
        <begin position="410"/>
        <end position="432"/>
    </location>
</feature>
<dbReference type="Proteomes" id="UP000542674">
    <property type="component" value="Unassembled WGS sequence"/>
</dbReference>
<reference evidence="2 3" key="1">
    <citation type="submission" date="2020-08" db="EMBL/GenBank/DDBJ databases">
        <title>Sequencing the genomes of 1000 actinobacteria strains.</title>
        <authorList>
            <person name="Klenk H.-P."/>
        </authorList>
    </citation>
    <scope>NUCLEOTIDE SEQUENCE [LARGE SCALE GENOMIC DNA]</scope>
    <source>
        <strain evidence="2 3">DSM 45084</strain>
    </source>
</reference>
<keyword evidence="1" id="KW-0472">Membrane</keyword>
<feature type="transmembrane region" description="Helical" evidence="1">
    <location>
        <begin position="382"/>
        <end position="404"/>
    </location>
</feature>
<dbReference type="AlphaFoldDB" id="A0A7W7T9M6"/>